<evidence type="ECO:0000313" key="1">
    <source>
        <dbReference type="EMBL" id="PRY96114.1"/>
    </source>
</evidence>
<evidence type="ECO:0000313" key="2">
    <source>
        <dbReference type="Proteomes" id="UP000238308"/>
    </source>
</evidence>
<gene>
    <name evidence="1" type="ORF">BCM14_3054</name>
</gene>
<protein>
    <submittedName>
        <fullName evidence="1">Uncharacterized protein DUF1841</fullName>
    </submittedName>
</protein>
<dbReference type="EMBL" id="PVTV01000019">
    <property type="protein sequence ID" value="PRY96114.1"/>
    <property type="molecule type" value="Genomic_DNA"/>
</dbReference>
<dbReference type="Pfam" id="PF08897">
    <property type="entry name" value="DUF1841"/>
    <property type="match status" value="1"/>
</dbReference>
<proteinExistence type="predicted"/>
<reference evidence="1 2" key="1">
    <citation type="submission" date="2018-03" db="EMBL/GenBank/DDBJ databases">
        <title>Genomic Encyclopedia of Type Strains, Phase III (KMG-III): the genomes of soil and plant-associated and newly described type strains.</title>
        <authorList>
            <person name="Whitman W."/>
        </authorList>
    </citation>
    <scope>NUCLEOTIDE SEQUENCE [LARGE SCALE GENOMIC DNA]</scope>
    <source>
        <strain evidence="1 2">MWH-P2sevCIIIb</strain>
    </source>
</reference>
<organism evidence="1 2">
    <name type="scientific">Jezberella montanilacus</name>
    <dbReference type="NCBI Taxonomy" id="323426"/>
    <lineage>
        <taxon>Bacteria</taxon>
        <taxon>Pseudomonadati</taxon>
        <taxon>Pseudomonadota</taxon>
        <taxon>Betaproteobacteria</taxon>
        <taxon>Burkholderiales</taxon>
        <taxon>Alcaligenaceae</taxon>
        <taxon>Jezberella</taxon>
    </lineage>
</organism>
<accession>A0A2T0XB50</accession>
<comment type="caution">
    <text evidence="1">The sequence shown here is derived from an EMBL/GenBank/DDBJ whole genome shotgun (WGS) entry which is preliminary data.</text>
</comment>
<dbReference type="Proteomes" id="UP000238308">
    <property type="component" value="Unassembled WGS sequence"/>
</dbReference>
<sequence>MAHLKLKANSCTDMFSPSREEVREFFVQAWRKHRQNDILTPLESQALGWMVQHPEYQPDLESDEALTRDYSVEEGRTNPFLHLSMHLAITEQVSIDQPRGIKAAYDTLSAKVDRHFAAHEIMECLGQVVWESQRSGTALNSDSYLELIQRRAGL</sequence>
<keyword evidence="2" id="KW-1185">Reference proteome</keyword>
<name>A0A2T0XB50_9BURK</name>
<dbReference type="InterPro" id="IPR014993">
    <property type="entry name" value="DUF1841"/>
</dbReference>
<dbReference type="AlphaFoldDB" id="A0A2T0XB50"/>